<gene>
    <name evidence="7" type="ORF">LITE_LOCUS4307</name>
</gene>
<comment type="caution">
    <text evidence="7">The sequence shown here is derived from an EMBL/GenBank/DDBJ whole genome shotgun (WGS) entry which is preliminary data.</text>
</comment>
<feature type="region of interest" description="Disordered" evidence="5">
    <location>
        <begin position="460"/>
        <end position="488"/>
    </location>
</feature>
<dbReference type="GO" id="GO:0006355">
    <property type="term" value="P:regulation of DNA-templated transcription"/>
    <property type="evidence" value="ECO:0007669"/>
    <property type="project" value="InterPro"/>
</dbReference>
<evidence type="ECO:0000256" key="4">
    <source>
        <dbReference type="ARBA" id="ARBA00023242"/>
    </source>
</evidence>
<evidence type="ECO:0000256" key="2">
    <source>
        <dbReference type="ARBA" id="ARBA00023125"/>
    </source>
</evidence>
<dbReference type="GO" id="GO:0000287">
    <property type="term" value="F:magnesium ion binding"/>
    <property type="evidence" value="ECO:0007669"/>
    <property type="project" value="InterPro"/>
</dbReference>
<evidence type="ECO:0000256" key="5">
    <source>
        <dbReference type="SAM" id="MobiDB-lite"/>
    </source>
</evidence>
<dbReference type="InterPro" id="IPR036093">
    <property type="entry name" value="NAC_dom_sf"/>
</dbReference>
<dbReference type="AlphaFoldDB" id="A0AAV0HGC7"/>
<sequence length="646" mass="71686">MLETNQRRTSCGSELGRGTTGNDDLGPGALTGDGDWRRAMATGDGYEGRRRGTTTTVTDLSLEFLQSGEEGDVVLDSVILGQIRNGGGFIDSVHKNQGIAYLAEARWFAEGKVPSVEEYRKVGVYSCAYPSLACSTLCGMGEKAPKEAFDWLFSEPKILVAISNHCSIMDDIISHETTSRRSSVVLAIKDADAQLIAKRPKKSSTSQFISSLSGFTSDSSSDRKRSTTEATAESAVAVDVVGYRFHPRDDELVNHYLRRKLLNLSTGRVSIPEIKVYSFDPWDLLGLVDNKLDEWIFYCYCPRDYKYVNSKRSNRTTKSGHWKPTGKIREVKIKRTKKKIGIKKTLVFYKKGIGYPRGIITEYVMHEYEYIADPNSPHKENFTLCKLKRKRDKRINKDHDKLNSIVTMDSSLDQCHPISDVEKTSRSYRGPNAFDCENQRSPLLGGNGCLNQQQTTCDSSEASHPVVSDFGNQMSPLEKGDGDDTVEQGSCEYSEANCMRVSDFLNPITPLQTSYQVGCEHGEANCLMASDSGSHVSPLKDDGCSTLLTPSSLESHSVFENVKLGHLMDSVSGISPRQTAQAEQPTPFERELYSSGAPSPEVENQKLSENPFLTATEWGDCFHSAFPEINPELVDLMLTYPPESIF</sequence>
<accession>A0AAV0HGC7</accession>
<dbReference type="SUPFAM" id="SSF101941">
    <property type="entry name" value="NAC domain"/>
    <property type="match status" value="1"/>
</dbReference>
<reference evidence="7" key="1">
    <citation type="submission" date="2022-08" db="EMBL/GenBank/DDBJ databases">
        <authorList>
            <person name="Gutierrez-Valencia J."/>
        </authorList>
    </citation>
    <scope>NUCLEOTIDE SEQUENCE</scope>
</reference>
<evidence type="ECO:0000313" key="8">
    <source>
        <dbReference type="Proteomes" id="UP001154282"/>
    </source>
</evidence>
<evidence type="ECO:0000256" key="1">
    <source>
        <dbReference type="ARBA" id="ARBA00023015"/>
    </source>
</evidence>
<dbReference type="Proteomes" id="UP001154282">
    <property type="component" value="Unassembled WGS sequence"/>
</dbReference>
<dbReference type="InterPro" id="IPR003441">
    <property type="entry name" value="NAC-dom"/>
</dbReference>
<keyword evidence="2" id="KW-0238">DNA-binding</keyword>
<evidence type="ECO:0000259" key="6">
    <source>
        <dbReference type="PROSITE" id="PS51005"/>
    </source>
</evidence>
<dbReference type="PROSITE" id="PS51005">
    <property type="entry name" value="NAC"/>
    <property type="match status" value="1"/>
</dbReference>
<proteinExistence type="predicted"/>
<dbReference type="SUPFAM" id="SSF48576">
    <property type="entry name" value="Terpenoid synthases"/>
    <property type="match status" value="1"/>
</dbReference>
<evidence type="ECO:0000313" key="7">
    <source>
        <dbReference type="EMBL" id="CAI0384161.1"/>
    </source>
</evidence>
<feature type="compositionally biased region" description="Polar residues" evidence="5">
    <location>
        <begin position="575"/>
        <end position="584"/>
    </location>
</feature>
<dbReference type="Gene3D" id="1.10.600.10">
    <property type="entry name" value="Farnesyl Diphosphate Synthase"/>
    <property type="match status" value="1"/>
</dbReference>
<dbReference type="Pfam" id="PF02365">
    <property type="entry name" value="NAM"/>
    <property type="match status" value="1"/>
</dbReference>
<name>A0AAV0HGC7_9ROSI</name>
<keyword evidence="1" id="KW-0805">Transcription regulation</keyword>
<dbReference type="Gene3D" id="2.170.150.80">
    <property type="entry name" value="NAC domain"/>
    <property type="match status" value="1"/>
</dbReference>
<keyword evidence="8" id="KW-1185">Reference proteome</keyword>
<keyword evidence="4" id="KW-0539">Nucleus</keyword>
<evidence type="ECO:0000256" key="3">
    <source>
        <dbReference type="ARBA" id="ARBA00023163"/>
    </source>
</evidence>
<keyword evidence="3" id="KW-0804">Transcription</keyword>
<dbReference type="EMBL" id="CAMGYJ010000002">
    <property type="protein sequence ID" value="CAI0384161.1"/>
    <property type="molecule type" value="Genomic_DNA"/>
</dbReference>
<dbReference type="InterPro" id="IPR008949">
    <property type="entry name" value="Isoprenoid_synthase_dom_sf"/>
</dbReference>
<feature type="domain" description="NAC" evidence="6">
    <location>
        <begin position="239"/>
        <end position="390"/>
    </location>
</feature>
<dbReference type="GO" id="GO:0010333">
    <property type="term" value="F:terpene synthase activity"/>
    <property type="evidence" value="ECO:0007669"/>
    <property type="project" value="InterPro"/>
</dbReference>
<feature type="region of interest" description="Disordered" evidence="5">
    <location>
        <begin position="1"/>
        <end position="52"/>
    </location>
</feature>
<dbReference type="GO" id="GO:0003677">
    <property type="term" value="F:DNA binding"/>
    <property type="evidence" value="ECO:0007669"/>
    <property type="project" value="UniProtKB-KW"/>
</dbReference>
<protein>
    <recommendedName>
        <fullName evidence="6">NAC domain-containing protein</fullName>
    </recommendedName>
</protein>
<dbReference type="PANTHER" id="PTHR31744">
    <property type="entry name" value="PROTEIN CUP-SHAPED COTYLEDON 2-RELATED"/>
    <property type="match status" value="1"/>
</dbReference>
<feature type="region of interest" description="Disordered" evidence="5">
    <location>
        <begin position="575"/>
        <end position="604"/>
    </location>
</feature>
<organism evidence="7 8">
    <name type="scientific">Linum tenue</name>
    <dbReference type="NCBI Taxonomy" id="586396"/>
    <lineage>
        <taxon>Eukaryota</taxon>
        <taxon>Viridiplantae</taxon>
        <taxon>Streptophyta</taxon>
        <taxon>Embryophyta</taxon>
        <taxon>Tracheophyta</taxon>
        <taxon>Spermatophyta</taxon>
        <taxon>Magnoliopsida</taxon>
        <taxon>eudicotyledons</taxon>
        <taxon>Gunneridae</taxon>
        <taxon>Pentapetalae</taxon>
        <taxon>rosids</taxon>
        <taxon>fabids</taxon>
        <taxon>Malpighiales</taxon>
        <taxon>Linaceae</taxon>
        <taxon>Linum</taxon>
    </lineage>
</organism>
<dbReference type="InterPro" id="IPR005630">
    <property type="entry name" value="Terpene_synthase_metal-bd"/>
</dbReference>
<dbReference type="Pfam" id="PF03936">
    <property type="entry name" value="Terpene_synth_C"/>
    <property type="match status" value="1"/>
</dbReference>